<proteinExistence type="inferred from homology"/>
<gene>
    <name evidence="3" type="ORF">B6A10_13560</name>
</gene>
<keyword evidence="1" id="KW-0479">Metal-binding</keyword>
<dbReference type="RefSeq" id="WP_188221288.1">
    <property type="nucleotide sequence ID" value="NZ_NASZ01000023.1"/>
</dbReference>
<dbReference type="CDD" id="cd12131">
    <property type="entry name" value="HGbI-like"/>
    <property type="match status" value="1"/>
</dbReference>
<dbReference type="EMBL" id="NASZ01000023">
    <property type="protein sequence ID" value="MBD0726202.1"/>
    <property type="molecule type" value="Genomic_DNA"/>
</dbReference>
<reference evidence="3 4" key="1">
    <citation type="journal article" date="2020" name="Microbiol. Res.">
        <title>Flavobacterium pokkalii sp. nov., a novel plant growth promoting native rhizobacteria isolated from pokkali rice grown in coastal saline affected agricultural regions of southern India, Kerala.</title>
        <authorList>
            <person name="Menon R.R."/>
            <person name="Kumari S."/>
            <person name="Viver T."/>
            <person name="Rameshkumar N."/>
        </authorList>
    </citation>
    <scope>NUCLEOTIDE SEQUENCE [LARGE SCALE GENOMIC DNA]</scope>
    <source>
        <strain evidence="3 4">L1I52</strain>
    </source>
</reference>
<evidence type="ECO:0000256" key="1">
    <source>
        <dbReference type="RuleBase" id="RU000356"/>
    </source>
</evidence>
<keyword evidence="1" id="KW-0561">Oxygen transport</keyword>
<evidence type="ECO:0000313" key="4">
    <source>
        <dbReference type="Proteomes" id="UP000661715"/>
    </source>
</evidence>
<keyword evidence="1" id="KW-0813">Transport</keyword>
<dbReference type="SUPFAM" id="SSF46458">
    <property type="entry name" value="Globin-like"/>
    <property type="match status" value="1"/>
</dbReference>
<dbReference type="PANTHER" id="PTHR43396">
    <property type="entry name" value="FLAVOHEMOPROTEIN"/>
    <property type="match status" value="1"/>
</dbReference>
<accession>A0ABR7UUY9</accession>
<comment type="caution">
    <text evidence="3">The sequence shown here is derived from an EMBL/GenBank/DDBJ whole genome shotgun (WGS) entry which is preliminary data.</text>
</comment>
<sequence>MEQKTITLVQESFEKVKPIAPTAAKIFYSKLFELDPALKPLFPSGDEAMEAQGNKLMMMLSSAVAGLSNLEMLVPVLQNLGKRHVEYKVEPSHYNTVGAALLDTLAVGLGDDFTPEVKEAWASVYGTMATVMIDASY</sequence>
<evidence type="ECO:0000259" key="2">
    <source>
        <dbReference type="PROSITE" id="PS01033"/>
    </source>
</evidence>
<evidence type="ECO:0000313" key="3">
    <source>
        <dbReference type="EMBL" id="MBD0726202.1"/>
    </source>
</evidence>
<dbReference type="InterPro" id="IPR000971">
    <property type="entry name" value="Globin"/>
</dbReference>
<dbReference type="Pfam" id="PF00042">
    <property type="entry name" value="Globin"/>
    <property type="match status" value="1"/>
</dbReference>
<dbReference type="PROSITE" id="PS01033">
    <property type="entry name" value="GLOBIN"/>
    <property type="match status" value="1"/>
</dbReference>
<keyword evidence="4" id="KW-1185">Reference proteome</keyword>
<comment type="similarity">
    <text evidence="1">Belongs to the globin family.</text>
</comment>
<name>A0ABR7UUY9_9FLAO</name>
<organism evidence="3 4">
    <name type="scientific">Flavobacterium pokkalii</name>
    <dbReference type="NCBI Taxonomy" id="1940408"/>
    <lineage>
        <taxon>Bacteria</taxon>
        <taxon>Pseudomonadati</taxon>
        <taxon>Bacteroidota</taxon>
        <taxon>Flavobacteriia</taxon>
        <taxon>Flavobacteriales</taxon>
        <taxon>Flavobacteriaceae</taxon>
        <taxon>Flavobacterium</taxon>
    </lineage>
</organism>
<keyword evidence="1" id="KW-0349">Heme</keyword>
<keyword evidence="3" id="KW-0675">Receptor</keyword>
<dbReference type="InterPro" id="IPR009050">
    <property type="entry name" value="Globin-like_sf"/>
</dbReference>
<feature type="domain" description="Globin" evidence="2">
    <location>
        <begin position="1"/>
        <end position="137"/>
    </location>
</feature>
<dbReference type="Gene3D" id="1.10.490.10">
    <property type="entry name" value="Globins"/>
    <property type="match status" value="1"/>
</dbReference>
<protein>
    <submittedName>
        <fullName evidence="3">Hemin receptor</fullName>
    </submittedName>
</protein>
<keyword evidence="1" id="KW-0408">Iron</keyword>
<dbReference type="Proteomes" id="UP000661715">
    <property type="component" value="Unassembled WGS sequence"/>
</dbReference>
<dbReference type="PANTHER" id="PTHR43396:SF6">
    <property type="entry name" value="ABL201WP"/>
    <property type="match status" value="1"/>
</dbReference>
<dbReference type="InterPro" id="IPR012292">
    <property type="entry name" value="Globin/Proto"/>
</dbReference>